<evidence type="ECO:0000259" key="2">
    <source>
        <dbReference type="Pfam" id="PF06985"/>
    </source>
</evidence>
<feature type="region of interest" description="Disordered" evidence="1">
    <location>
        <begin position="1"/>
        <end position="27"/>
    </location>
</feature>
<evidence type="ECO:0000313" key="4">
    <source>
        <dbReference type="Proteomes" id="UP001296104"/>
    </source>
</evidence>
<feature type="compositionally biased region" description="Polar residues" evidence="1">
    <location>
        <begin position="221"/>
        <end position="237"/>
    </location>
</feature>
<sequence length="1087" mass="124664">MAYRRPTTSISRISSQQRVGTPLDPGRPTNTCNVDIYLDIKDHVPLAAAKFYLDEGQCLWYSATDELVLEHLFPAHHKIFPWKHGALKDLGHGPLTVAFTKADKEVCKIRLLGRTVIHVLSEYDLRESYVKELEVDFFKPREGNNTESQFLKIWETIDPPGQWTFTIPYAHTTNSSKHVEHPEFWFKWLLKPERVSSSKTVKLEFRKRRRGSSGVAHDSRPSPSTHRTPTGLFSSPRSLLKRDSYSSDLYMPQDDPAPEEFLKRFDHATLRFGDASLRNEYASHFHVSHVPHQVSPRDTPREPSVTSAPSLRLPSPVWTNATTSPDTRAQDTPATSVGDSGNVSISTNDTTPQPPEYRLPGPARHQFDSQEGESSCTLSNSSHEEKYGSNSSRFYRTLPKGLDWIRIIAIEPGTGLHITCSLETRQLMKTPEYEGLSYCWQKGGPMKPIDAGNLKGFEVSEHLWNALRRLRLRNRRRLVWVDAICINQDDIGERNHQITLMRRIYASALRTLIWIGDFSTDSPTCMRCYSNAGEEGFTLCTKTGLPALEHGGIGDLKKYLIQLRQSEEGRKSADVWWKRLWCVQEFKYSGNTPTVFVGPHAISWGHFVELFDPGNSPLTLFRRLEKYSDRDDHTLFSLLSMTGHFRCTDPRDRVFALLGMSRPAPNTIRPEPDYRSTVVEVIEDACLYLIQEAGTVDVLLDERVDRTKRSVDFDGEFMPSWLPDLTCLQKRRETIKGPNDYNAGGNQVSKVQLITKAPSGKTDAIERDTARTLIIRAIPFDVIVARTEEDDIPRHEESNEGWLIYNSLHRRGGVIDKILNVLKYNFEDHQARAKAMHLPPAPFLGRLMLDYLFEDKRSIFEEHDRRARGYRRDEVMTYRRQEKEDLAFLKKVGSSLDQKFVKKRWHTKIENAHNRDIFRPVRLRTALDMKDETILTDFNVARDVGNLFAYARHTRDRYYYSTKTFDPPMRKDALRKRTIDEVRQLPTQFSAPDDDIDSIEIHEYNEKSRERDFFKTAAEFIGLGTSSLAVGDEVIVPIGSSRPWIVRKTPGLGDVTYRFIGEAVIPMIMSEGWAQVAAESAKDYYIK</sequence>
<dbReference type="PANTHER" id="PTHR24148">
    <property type="entry name" value="ANKYRIN REPEAT DOMAIN-CONTAINING PROTEIN 39 HOMOLOG-RELATED"/>
    <property type="match status" value="1"/>
</dbReference>
<accession>A0AAI9E9R0</accession>
<comment type="caution">
    <text evidence="3">The sequence shown here is derived from an EMBL/GenBank/DDBJ whole genome shotgun (WGS) entry which is preliminary data.</text>
</comment>
<feature type="domain" description="Heterokaryon incompatibility" evidence="2">
    <location>
        <begin position="433"/>
        <end position="585"/>
    </location>
</feature>
<dbReference type="EMBL" id="CAVMBE010000016">
    <property type="protein sequence ID" value="CAK3954487.1"/>
    <property type="molecule type" value="Genomic_DNA"/>
</dbReference>
<feature type="region of interest" description="Disordered" evidence="1">
    <location>
        <begin position="289"/>
        <end position="390"/>
    </location>
</feature>
<gene>
    <name evidence="3" type="ORF">LECACI_7A003323</name>
</gene>
<organism evidence="3 4">
    <name type="scientific">Lecanosticta acicola</name>
    <dbReference type="NCBI Taxonomy" id="111012"/>
    <lineage>
        <taxon>Eukaryota</taxon>
        <taxon>Fungi</taxon>
        <taxon>Dikarya</taxon>
        <taxon>Ascomycota</taxon>
        <taxon>Pezizomycotina</taxon>
        <taxon>Dothideomycetes</taxon>
        <taxon>Dothideomycetidae</taxon>
        <taxon>Mycosphaerellales</taxon>
        <taxon>Mycosphaerellaceae</taxon>
        <taxon>Lecanosticta</taxon>
    </lineage>
</organism>
<feature type="compositionally biased region" description="Polar residues" evidence="1">
    <location>
        <begin position="317"/>
        <end position="351"/>
    </location>
</feature>
<dbReference type="InterPro" id="IPR052895">
    <property type="entry name" value="HetReg/Transcr_Mod"/>
</dbReference>
<dbReference type="PANTHER" id="PTHR24148:SF64">
    <property type="entry name" value="HETEROKARYON INCOMPATIBILITY DOMAIN-CONTAINING PROTEIN"/>
    <property type="match status" value="1"/>
</dbReference>
<evidence type="ECO:0000256" key="1">
    <source>
        <dbReference type="SAM" id="MobiDB-lite"/>
    </source>
</evidence>
<protein>
    <recommendedName>
        <fullName evidence="2">Heterokaryon incompatibility domain-containing protein</fullName>
    </recommendedName>
</protein>
<dbReference type="AlphaFoldDB" id="A0AAI9E9R0"/>
<evidence type="ECO:0000313" key="3">
    <source>
        <dbReference type="EMBL" id="CAK3954487.1"/>
    </source>
</evidence>
<proteinExistence type="predicted"/>
<feature type="compositionally biased region" description="Polar residues" evidence="1">
    <location>
        <begin position="372"/>
        <end position="381"/>
    </location>
</feature>
<keyword evidence="4" id="KW-1185">Reference proteome</keyword>
<reference evidence="3" key="1">
    <citation type="submission" date="2023-11" db="EMBL/GenBank/DDBJ databases">
        <authorList>
            <person name="Alioto T."/>
            <person name="Alioto T."/>
            <person name="Gomez Garrido J."/>
        </authorList>
    </citation>
    <scope>NUCLEOTIDE SEQUENCE</scope>
</reference>
<name>A0AAI9E9R0_9PEZI</name>
<feature type="compositionally biased region" description="Low complexity" evidence="1">
    <location>
        <begin position="1"/>
        <end position="18"/>
    </location>
</feature>
<dbReference type="Proteomes" id="UP001296104">
    <property type="component" value="Unassembled WGS sequence"/>
</dbReference>
<feature type="region of interest" description="Disordered" evidence="1">
    <location>
        <begin position="206"/>
        <end position="238"/>
    </location>
</feature>
<dbReference type="InterPro" id="IPR010730">
    <property type="entry name" value="HET"/>
</dbReference>
<dbReference type="Pfam" id="PF06985">
    <property type="entry name" value="HET"/>
    <property type="match status" value="1"/>
</dbReference>